<name>A0A1Q9ALV4_9HYPH</name>
<dbReference type="RefSeq" id="WP_075634006.1">
    <property type="nucleotide sequence ID" value="NZ_MKIO01000022.1"/>
</dbReference>
<dbReference type="OrthoDB" id="3257148at2"/>
<dbReference type="AlphaFoldDB" id="A0A1Q9ALV4"/>
<evidence type="ECO:0000259" key="1">
    <source>
        <dbReference type="Pfam" id="PF12680"/>
    </source>
</evidence>
<proteinExistence type="predicted"/>
<dbReference type="InterPro" id="IPR032710">
    <property type="entry name" value="NTF2-like_dom_sf"/>
</dbReference>
<evidence type="ECO:0000313" key="3">
    <source>
        <dbReference type="Proteomes" id="UP000186143"/>
    </source>
</evidence>
<dbReference type="EMBL" id="MKIO01000022">
    <property type="protein sequence ID" value="OLP56287.1"/>
    <property type="molecule type" value="Genomic_DNA"/>
</dbReference>
<dbReference type="SUPFAM" id="SSF54427">
    <property type="entry name" value="NTF2-like"/>
    <property type="match status" value="1"/>
</dbReference>
<dbReference type="Pfam" id="PF12680">
    <property type="entry name" value="SnoaL_2"/>
    <property type="match status" value="1"/>
</dbReference>
<gene>
    <name evidence="2" type="ORF">BJF92_15445</name>
</gene>
<evidence type="ECO:0000313" key="2">
    <source>
        <dbReference type="EMBL" id="OLP56287.1"/>
    </source>
</evidence>
<sequence length="122" mass="13165">MSSTGTSPRAVAQAYFDHWTAGRFEAAAALLAEKIEIETPINAYPNKADFVAALSGFGTLVTGANRLVDLAEGDDVVQIYDMNVSGLGVIRMTEHFVIQNGLVIRLRQIHDTAALRAAGFER</sequence>
<dbReference type="Gene3D" id="3.10.450.50">
    <property type="match status" value="1"/>
</dbReference>
<dbReference type="STRING" id="1672749.BJF92_15445"/>
<feature type="domain" description="SnoaL-like" evidence="1">
    <location>
        <begin position="13"/>
        <end position="105"/>
    </location>
</feature>
<organism evidence="2 3">
    <name type="scientific">Xaviernesmea rhizosphaerae</name>
    <dbReference type="NCBI Taxonomy" id="1672749"/>
    <lineage>
        <taxon>Bacteria</taxon>
        <taxon>Pseudomonadati</taxon>
        <taxon>Pseudomonadota</taxon>
        <taxon>Alphaproteobacteria</taxon>
        <taxon>Hyphomicrobiales</taxon>
        <taxon>Rhizobiaceae</taxon>
        <taxon>Rhizobium/Agrobacterium group</taxon>
        <taxon>Xaviernesmea</taxon>
    </lineage>
</organism>
<protein>
    <recommendedName>
        <fullName evidence="1">SnoaL-like domain-containing protein</fullName>
    </recommendedName>
</protein>
<accession>A0A1Q9ALV4</accession>
<dbReference type="InterPro" id="IPR037401">
    <property type="entry name" value="SnoaL-like"/>
</dbReference>
<comment type="caution">
    <text evidence="2">The sequence shown here is derived from an EMBL/GenBank/DDBJ whole genome shotgun (WGS) entry which is preliminary data.</text>
</comment>
<reference evidence="2 3" key="1">
    <citation type="submission" date="2016-09" db="EMBL/GenBank/DDBJ databases">
        <title>Rhizobium sp. nov., a novel species isolated from the rice rhizosphere.</title>
        <authorList>
            <person name="Zhao J."/>
            <person name="Zhang X."/>
        </authorList>
    </citation>
    <scope>NUCLEOTIDE SEQUENCE [LARGE SCALE GENOMIC DNA]</scope>
    <source>
        <strain evidence="2 3">MH17</strain>
    </source>
</reference>
<dbReference type="Proteomes" id="UP000186143">
    <property type="component" value="Unassembled WGS sequence"/>
</dbReference>